<dbReference type="InterPro" id="IPR032675">
    <property type="entry name" value="LRR_dom_sf"/>
</dbReference>
<gene>
    <name evidence="5" type="primary">LOC106469192</name>
</gene>
<dbReference type="Pfam" id="PF13855">
    <property type="entry name" value="LRR_8"/>
    <property type="match status" value="1"/>
</dbReference>
<evidence type="ECO:0000256" key="3">
    <source>
        <dbReference type="SAM" id="SignalP"/>
    </source>
</evidence>
<accession>A0ABM1BMQ4</accession>
<feature type="chain" id="PRO_5045627008" evidence="3">
    <location>
        <begin position="18"/>
        <end position="330"/>
    </location>
</feature>
<keyword evidence="1" id="KW-0433">Leucine-rich repeat</keyword>
<evidence type="ECO:0000313" key="5">
    <source>
        <dbReference type="RefSeq" id="XP_013785110.1"/>
    </source>
</evidence>
<dbReference type="SUPFAM" id="SSF52058">
    <property type="entry name" value="L domain-like"/>
    <property type="match status" value="1"/>
</dbReference>
<keyword evidence="2" id="KW-0677">Repeat</keyword>
<dbReference type="InterPro" id="IPR026906">
    <property type="entry name" value="LRR_5"/>
</dbReference>
<dbReference type="InterPro" id="IPR003591">
    <property type="entry name" value="Leu-rich_rpt_typical-subtyp"/>
</dbReference>
<dbReference type="Pfam" id="PF13306">
    <property type="entry name" value="LRR_5"/>
    <property type="match status" value="1"/>
</dbReference>
<dbReference type="RefSeq" id="XP_013785110.1">
    <property type="nucleotide sequence ID" value="XM_013929656.2"/>
</dbReference>
<dbReference type="PANTHER" id="PTHR24367:SF318">
    <property type="entry name" value="LEUCINE-RICH GLIOMA-INACTIVATED PROTEIN 1-LIKE"/>
    <property type="match status" value="1"/>
</dbReference>
<proteinExistence type="predicted"/>
<dbReference type="InterPro" id="IPR001611">
    <property type="entry name" value="Leu-rich_rpt"/>
</dbReference>
<sequence length="330" mass="36985">MAGYLYGVLLLVVGVASYGGPPTSYCPTMEDMYPCKCEGTARVVCNEAKSTEQIIRAFKNFPTIPYPMGIFLMEGTTATNLPSGVFNGVQFHRFDLKNNRFLTSIGEDAFEGSEDIAQVIFLNNGAVSTPSVFKAISKLNDLAAVFLDYNDIPSIPDHAFGDQEYLNVIKLQGNRISSIGQYAFEKLDSVTMIDLRDNQLNKLTDYSFAFRSNNTEKLLTVLLINNSISEISPKAFSGVRRPVDFLFNNNKLTTLDQETFESVVKFFTKIGKGHIVMTGNPIQCDCRLLWIVENSKYWSRIGDTKCQDGRYIQEYKVEELGDCQKQSSFP</sequence>
<dbReference type="InterPro" id="IPR051295">
    <property type="entry name" value="LGI_related"/>
</dbReference>
<evidence type="ECO:0000256" key="2">
    <source>
        <dbReference type="ARBA" id="ARBA00022737"/>
    </source>
</evidence>
<organism evidence="4 5">
    <name type="scientific">Limulus polyphemus</name>
    <name type="common">Atlantic horseshoe crab</name>
    <dbReference type="NCBI Taxonomy" id="6850"/>
    <lineage>
        <taxon>Eukaryota</taxon>
        <taxon>Metazoa</taxon>
        <taxon>Ecdysozoa</taxon>
        <taxon>Arthropoda</taxon>
        <taxon>Chelicerata</taxon>
        <taxon>Merostomata</taxon>
        <taxon>Xiphosura</taxon>
        <taxon>Limulidae</taxon>
        <taxon>Limulus</taxon>
    </lineage>
</organism>
<protein>
    <submittedName>
        <fullName evidence="5">Protein slit-like</fullName>
    </submittedName>
</protein>
<feature type="signal peptide" evidence="3">
    <location>
        <begin position="1"/>
        <end position="17"/>
    </location>
</feature>
<dbReference type="SMART" id="SM00369">
    <property type="entry name" value="LRR_TYP"/>
    <property type="match status" value="4"/>
</dbReference>
<dbReference type="GeneID" id="106469192"/>
<dbReference type="PANTHER" id="PTHR24367">
    <property type="entry name" value="LEUCINE-RICH REPEAT-CONTAINING PROTEIN"/>
    <property type="match status" value="1"/>
</dbReference>
<dbReference type="Gene3D" id="3.80.10.10">
    <property type="entry name" value="Ribonuclease Inhibitor"/>
    <property type="match status" value="1"/>
</dbReference>
<evidence type="ECO:0000313" key="4">
    <source>
        <dbReference type="Proteomes" id="UP000694941"/>
    </source>
</evidence>
<keyword evidence="4" id="KW-1185">Reference proteome</keyword>
<dbReference type="Proteomes" id="UP000694941">
    <property type="component" value="Unplaced"/>
</dbReference>
<name>A0ABM1BMQ4_LIMPO</name>
<reference evidence="5" key="1">
    <citation type="submission" date="2025-08" db="UniProtKB">
        <authorList>
            <consortium name="RefSeq"/>
        </authorList>
    </citation>
    <scope>IDENTIFICATION</scope>
    <source>
        <tissue evidence="5">Muscle</tissue>
    </source>
</reference>
<keyword evidence="3" id="KW-0732">Signal</keyword>
<evidence type="ECO:0000256" key="1">
    <source>
        <dbReference type="ARBA" id="ARBA00022614"/>
    </source>
</evidence>